<reference evidence="1" key="1">
    <citation type="submission" date="2014-09" db="EMBL/GenBank/DDBJ databases">
        <authorList>
            <person name="Magalhaes I.L.F."/>
            <person name="Oliveira U."/>
            <person name="Santos F.R."/>
            <person name="Vidigal T.H.D.A."/>
            <person name="Brescovit A.D."/>
            <person name="Santos A.J."/>
        </authorList>
    </citation>
    <scope>NUCLEOTIDE SEQUENCE</scope>
    <source>
        <tissue evidence="1">Shoot tissue taken approximately 20 cm above the soil surface</tissue>
    </source>
</reference>
<accession>A0A0A9C9K3</accession>
<proteinExistence type="predicted"/>
<organism evidence="1">
    <name type="scientific">Arundo donax</name>
    <name type="common">Giant reed</name>
    <name type="synonym">Donax arundinaceus</name>
    <dbReference type="NCBI Taxonomy" id="35708"/>
    <lineage>
        <taxon>Eukaryota</taxon>
        <taxon>Viridiplantae</taxon>
        <taxon>Streptophyta</taxon>
        <taxon>Embryophyta</taxon>
        <taxon>Tracheophyta</taxon>
        <taxon>Spermatophyta</taxon>
        <taxon>Magnoliopsida</taxon>
        <taxon>Liliopsida</taxon>
        <taxon>Poales</taxon>
        <taxon>Poaceae</taxon>
        <taxon>PACMAD clade</taxon>
        <taxon>Arundinoideae</taxon>
        <taxon>Arundineae</taxon>
        <taxon>Arundo</taxon>
    </lineage>
</organism>
<dbReference type="EMBL" id="GBRH01225634">
    <property type="protein sequence ID" value="JAD72261.1"/>
    <property type="molecule type" value="Transcribed_RNA"/>
</dbReference>
<protein>
    <submittedName>
        <fullName evidence="1">Uncharacterized protein</fullName>
    </submittedName>
</protein>
<reference evidence="1" key="2">
    <citation type="journal article" date="2015" name="Data Brief">
        <title>Shoot transcriptome of the giant reed, Arundo donax.</title>
        <authorList>
            <person name="Barrero R.A."/>
            <person name="Guerrero F.D."/>
            <person name="Moolhuijzen P."/>
            <person name="Goolsby J.A."/>
            <person name="Tidwell J."/>
            <person name="Bellgard S.E."/>
            <person name="Bellgard M.I."/>
        </authorList>
    </citation>
    <scope>NUCLEOTIDE SEQUENCE</scope>
    <source>
        <tissue evidence="1">Shoot tissue taken approximately 20 cm above the soil surface</tissue>
    </source>
</reference>
<evidence type="ECO:0000313" key="1">
    <source>
        <dbReference type="EMBL" id="JAD72261.1"/>
    </source>
</evidence>
<dbReference type="AlphaFoldDB" id="A0A0A9C9K3"/>
<sequence>MLKTSTLIQTWNWTISSSVCFMMKQIIQTQA</sequence>
<name>A0A0A9C9K3_ARUDO</name>